<evidence type="ECO:0000256" key="1">
    <source>
        <dbReference type="ARBA" id="ARBA00004123"/>
    </source>
</evidence>
<keyword evidence="4" id="KW-0539">Nucleus</keyword>
<gene>
    <name evidence="8" type="ORF">LNINA_LOCUS7265</name>
</gene>
<evidence type="ECO:0000256" key="2">
    <source>
        <dbReference type="ARBA" id="ARBA00010743"/>
    </source>
</evidence>
<feature type="region of interest" description="Disordered" evidence="6">
    <location>
        <begin position="707"/>
        <end position="748"/>
    </location>
</feature>
<dbReference type="GO" id="GO:0016592">
    <property type="term" value="C:mediator complex"/>
    <property type="evidence" value="ECO:0007669"/>
    <property type="project" value="InterPro"/>
</dbReference>
<evidence type="ECO:0000313" key="8">
    <source>
        <dbReference type="EMBL" id="CAK1547822.1"/>
    </source>
</evidence>
<dbReference type="AlphaFoldDB" id="A0AAV1JIE5"/>
<proteinExistence type="inferred from homology"/>
<comment type="subcellular location">
    <subcellularLocation>
        <location evidence="1">Nucleus</location>
    </subcellularLocation>
</comment>
<organism evidence="8 9">
    <name type="scientific">Leptosia nina</name>
    <dbReference type="NCBI Taxonomy" id="320188"/>
    <lineage>
        <taxon>Eukaryota</taxon>
        <taxon>Metazoa</taxon>
        <taxon>Ecdysozoa</taxon>
        <taxon>Arthropoda</taxon>
        <taxon>Hexapoda</taxon>
        <taxon>Insecta</taxon>
        <taxon>Pterygota</taxon>
        <taxon>Neoptera</taxon>
        <taxon>Endopterygota</taxon>
        <taxon>Lepidoptera</taxon>
        <taxon>Glossata</taxon>
        <taxon>Ditrysia</taxon>
        <taxon>Papilionoidea</taxon>
        <taxon>Pieridae</taxon>
        <taxon>Pierinae</taxon>
        <taxon>Leptosia</taxon>
    </lineage>
</organism>
<evidence type="ECO:0000256" key="5">
    <source>
        <dbReference type="ARBA" id="ARBA00031954"/>
    </source>
</evidence>
<dbReference type="InterPro" id="IPR013921">
    <property type="entry name" value="Mediator_Med20"/>
</dbReference>
<evidence type="ECO:0000256" key="4">
    <source>
        <dbReference type="ARBA" id="ARBA00023242"/>
    </source>
</evidence>
<dbReference type="EMBL" id="CAVLEF010000009">
    <property type="protein sequence ID" value="CAK1547822.1"/>
    <property type="molecule type" value="Genomic_DNA"/>
</dbReference>
<dbReference type="Gene3D" id="2.40.10.10">
    <property type="entry name" value="Trypsin-like serine proteases"/>
    <property type="match status" value="1"/>
</dbReference>
<dbReference type="PANTHER" id="PTHR12465:SF0">
    <property type="entry name" value="MEDIATOR OF RNA POLYMERASE II TRANSCRIPTION SUBUNIT 20"/>
    <property type="match status" value="1"/>
</dbReference>
<dbReference type="SMART" id="SM00020">
    <property type="entry name" value="Tryp_SPc"/>
    <property type="match status" value="1"/>
</dbReference>
<dbReference type="InterPro" id="IPR043504">
    <property type="entry name" value="Peptidase_S1_PA_chymotrypsin"/>
</dbReference>
<dbReference type="GO" id="GO:0006357">
    <property type="term" value="P:regulation of transcription by RNA polymerase II"/>
    <property type="evidence" value="ECO:0007669"/>
    <property type="project" value="InterPro"/>
</dbReference>
<dbReference type="SUPFAM" id="SSF50494">
    <property type="entry name" value="Trypsin-like serine proteases"/>
    <property type="match status" value="1"/>
</dbReference>
<evidence type="ECO:0000256" key="3">
    <source>
        <dbReference type="ARBA" id="ARBA00019690"/>
    </source>
</evidence>
<feature type="compositionally biased region" description="Basic and acidic residues" evidence="6">
    <location>
        <begin position="659"/>
        <end position="669"/>
    </location>
</feature>
<dbReference type="InterPro" id="IPR001254">
    <property type="entry name" value="Trypsin_dom"/>
</dbReference>
<dbReference type="PROSITE" id="PS50240">
    <property type="entry name" value="TRYPSIN_DOM"/>
    <property type="match status" value="1"/>
</dbReference>
<accession>A0AAV1JIE5</accession>
<dbReference type="GO" id="GO:0006508">
    <property type="term" value="P:proteolysis"/>
    <property type="evidence" value="ECO:0007669"/>
    <property type="project" value="InterPro"/>
</dbReference>
<protein>
    <recommendedName>
        <fullName evidence="3">Mediator of RNA polymerase II transcription subunit 20</fullName>
    </recommendedName>
    <alternativeName>
        <fullName evidence="5">Mediator complex subunit 20</fullName>
    </alternativeName>
</protein>
<dbReference type="GO" id="GO:0004252">
    <property type="term" value="F:serine-type endopeptidase activity"/>
    <property type="evidence" value="ECO:0007669"/>
    <property type="project" value="InterPro"/>
</dbReference>
<sequence length="748" mass="85253">MGVTVLQQYPVPENKTGTYVIELLTKRILALGATQQGQFLVDCESYLSHPQMVAGTTKTVHILHNSEQPASVFSILESGTKNIHVIADGLFDLLMMKLSQHYTSKKQTKIESKGPRFELGDFCVKLGSVTMNQSFKGVLIEVEYRPCVMANTVWGLLREFLQGLLGPTIAIQPPQYLVSRMNEIYTPIDTIYQYLEHFSAYRKITGLRIYGVSSVEMDLVDCGIDDELDVSMGKVPITQYPWVGVLFYSFFGEKGETRATTTVILIQVEFVIAPAADIGPMPKRDFRANSRVLLGEGWNRAGRRVRNYVIHPEYDQTFNTIALVQLRTPVRQENIKPVCPPPQILRSPDLFVIKFKEDFDQLQKEVVPVSHIPANLCREFYVRANLYAKKLRPPHVACAVSLQENDVCVWDAGGALVARDVWGRWQLLGLSVRGPGCGAPSRYLDIMTYQPWIENSLSKFRRITISKISKQKYIVRSGEHSTAYQRFGNCDEEEKINLVYREMISLRTDNNQYQFLTYNMSIYDNVEYTCLTLELVNASAVSEMRVKHFCPRYSYGPPCYSYKGSLFEISVFIMFSDTCRFEMFAWGFKKNMTLLDVQEWKWEEGSYYDDFTVSPIEYRGPAHETLFGFEPLELSKWVPAYDVWSTTPVSNISTTTIPARDKTTPKEAPRYGGRPKFTTPKPKYPYIEPSTLAPDVDSFLLLVQTGTPHRNVVTTSPPPGKGKKDRGNSTKKQRNRRNNYPGTKILHT</sequence>
<dbReference type="Pfam" id="PF00089">
    <property type="entry name" value="Trypsin"/>
    <property type="match status" value="1"/>
</dbReference>
<dbReference type="PANTHER" id="PTHR12465">
    <property type="entry name" value="UBIQUITIN SPECIFIC PROTEASE HOMOLOG 49"/>
    <property type="match status" value="1"/>
</dbReference>
<dbReference type="InterPro" id="IPR009003">
    <property type="entry name" value="Peptidase_S1_PA"/>
</dbReference>
<feature type="compositionally biased region" description="Basic residues" evidence="6">
    <location>
        <begin position="721"/>
        <end position="737"/>
    </location>
</feature>
<evidence type="ECO:0000259" key="7">
    <source>
        <dbReference type="PROSITE" id="PS50240"/>
    </source>
</evidence>
<name>A0AAV1JIE5_9NEOP</name>
<dbReference type="Proteomes" id="UP001497472">
    <property type="component" value="Unassembled WGS sequence"/>
</dbReference>
<comment type="similarity">
    <text evidence="2">Belongs to the Mediator complex subunit 20 family.</text>
</comment>
<evidence type="ECO:0000256" key="6">
    <source>
        <dbReference type="SAM" id="MobiDB-lite"/>
    </source>
</evidence>
<dbReference type="GO" id="GO:0003713">
    <property type="term" value="F:transcription coactivator activity"/>
    <property type="evidence" value="ECO:0007669"/>
    <property type="project" value="TreeGrafter"/>
</dbReference>
<dbReference type="Pfam" id="PF08612">
    <property type="entry name" value="Med20"/>
    <property type="match status" value="1"/>
</dbReference>
<reference evidence="8 9" key="1">
    <citation type="submission" date="2023-11" db="EMBL/GenBank/DDBJ databases">
        <authorList>
            <person name="Okamura Y."/>
        </authorList>
    </citation>
    <scope>NUCLEOTIDE SEQUENCE [LARGE SCALE GENOMIC DNA]</scope>
</reference>
<keyword evidence="9" id="KW-1185">Reference proteome</keyword>
<feature type="domain" description="Peptidase S1" evidence="7">
    <location>
        <begin position="230"/>
        <end position="458"/>
    </location>
</feature>
<comment type="caution">
    <text evidence="8">The sequence shown here is derived from an EMBL/GenBank/DDBJ whole genome shotgun (WGS) entry which is preliminary data.</text>
</comment>
<feature type="region of interest" description="Disordered" evidence="6">
    <location>
        <begin position="654"/>
        <end position="682"/>
    </location>
</feature>
<evidence type="ECO:0000313" key="9">
    <source>
        <dbReference type="Proteomes" id="UP001497472"/>
    </source>
</evidence>